<keyword evidence="1" id="KW-0645">Protease</keyword>
<evidence type="ECO:0000256" key="6">
    <source>
        <dbReference type="SAM" id="MobiDB-lite"/>
    </source>
</evidence>
<keyword evidence="10" id="KW-1185">Reference proteome</keyword>
<keyword evidence="3" id="KW-0064">Aspartyl protease</keyword>
<dbReference type="GO" id="GO:0008270">
    <property type="term" value="F:zinc ion binding"/>
    <property type="evidence" value="ECO:0007669"/>
    <property type="project" value="UniProtKB-KW"/>
</dbReference>
<dbReference type="SUPFAM" id="SSF53098">
    <property type="entry name" value="Ribonuclease H-like"/>
    <property type="match status" value="1"/>
</dbReference>
<evidence type="ECO:0000256" key="5">
    <source>
        <dbReference type="PROSITE-ProRule" id="PRU00047"/>
    </source>
</evidence>
<dbReference type="EMBL" id="JBCNJP010000014">
    <property type="protein sequence ID" value="KAK9067917.1"/>
    <property type="molecule type" value="Genomic_DNA"/>
</dbReference>
<proteinExistence type="predicted"/>
<dbReference type="Pfam" id="PF14223">
    <property type="entry name" value="Retrotran_gag_2"/>
    <property type="match status" value="1"/>
</dbReference>
<feature type="region of interest" description="Disordered" evidence="6">
    <location>
        <begin position="183"/>
        <end position="204"/>
    </location>
</feature>
<dbReference type="InterPro" id="IPR036397">
    <property type="entry name" value="RNaseH_sf"/>
</dbReference>
<dbReference type="PANTHER" id="PTHR42648">
    <property type="entry name" value="TRANSPOSASE, PUTATIVE-RELATED"/>
    <property type="match status" value="1"/>
</dbReference>
<sequence length="1317" mass="149585">MGSISKFDIEKFDGRNDFNLWRLKMRAILVHQGIVDALKGEASLPAGLTEEKKKETMDKAHSALILCLGDRVLREVSKETTAGGVWMKLEQLYMTKSLANRLYMKKRLYTFKMASGKSLEDHIDEFNRIVIDLENVDVTLDDEDKAILFLSSLPGIYEHFIDTLMFGRDSLSMEEVLAAMNSKELQKRSNEAKEESSDVLVVRGRQESKGGFKNKGSMNSRSKSKTKRRCFVCNSENHFKKDCPEWKKKKSELGKHKNVSSDSSFDGYTSSEVLTVSQGSSKNHWVMDSGCSYHMSPNQGFFKDLELKDMGPVKLGDDRECFIEGIGTVEIKMQNGSVVTLDQVRYIPLLKRNLISLGTLEDQGCHVVLKDGKAKVVRGNLVIMTGSRRGNKIYLLDGCEDICSSVESGSDDMAVIWHNRLGHISSQGLSELNKSQVLGNLRSTDHGFCEYCVLGKSHKVKFSRSSHKTREILDYIHADLWGPARTQSQGGARYFLSLIDDKSRRVWTYVLKTKDEAFSKFKEWKILVENQSERKVKRLRTDNGLEFCNSLFDSYCKTHGISRHLTVPGNPQQNGLVERMNRTLLNKIRCMLISAGMPKSFWAEALQTATYLVNRSPSSAIEMKTPLEVWSGHKPGYEHLRVFGTVCYAHVSQGKLEARAEKCILLGYPEGTKGYRLWKVEESSPRVMLSRDVVFQEDKYYKDVFNLGKLEVEVNNQGGVSKQVEQAKGKEVISSPSINTNHSFDAGTGTSGEASSSNTNSYSIAKHKPKRTIIKPVRFRDDEDLTAFVFNVAEIDSIYEPYSFNDAMNSVECVKWQEAMNEEISSLLKNQTWKLVEKPEDQKLVDCKWLFKVKEGMPGEPPRYKARLVAKGFTQKAGVDYNEVFSPVVKHNSIRIMLAITAVNNYELQQLDVKTAFLHGNLDESIYMKQPPGYEQGENQVCLLQRSLYGLKQSPRMWYKRFDEYITSKGFNRCSYDSCIYFKEYDASKFVYLLLYVDDMLVACAEIDQINETKELLMAEFEMKDLGEAKKILGMEIKRDRVNNELRLTQSGYIKKILKTFFMENAKPVSVPLSQHFKLSLDGCPKTDEEVNDMKDVPYANAIGCLMYLMLCTRPDIGNSVSVLCRYLSNPGRSHWEAAKWLLRYIKGTSEAGLVFGRYQEGDSLVEGFVDSDFAKDPDKGRSTTGYVFQVMGGTVSWKASLQRVVALSTTESEFIALTEAVKEAMWLRGVINELGFNCEAVIIRCDNMGAMQLSKHQVFHERSKHINVRLHFIRDILSSNEVKLEYVHTSLNAADYLTKVVTKSKLEFCKQKLNVE</sequence>
<dbReference type="InterPro" id="IPR039537">
    <property type="entry name" value="Retrotran_Ty1/copia-like"/>
</dbReference>
<dbReference type="GO" id="GO:0006508">
    <property type="term" value="P:proteolysis"/>
    <property type="evidence" value="ECO:0007669"/>
    <property type="project" value="UniProtKB-KW"/>
</dbReference>
<feature type="domain" description="Integrase catalytic" evidence="8">
    <location>
        <begin position="467"/>
        <end position="634"/>
    </location>
</feature>
<dbReference type="InterPro" id="IPR025724">
    <property type="entry name" value="GAG-pre-integrase_dom"/>
</dbReference>
<feature type="domain" description="CCHC-type" evidence="7">
    <location>
        <begin position="228"/>
        <end position="245"/>
    </location>
</feature>
<evidence type="ECO:0000259" key="7">
    <source>
        <dbReference type="PROSITE" id="PS50158"/>
    </source>
</evidence>
<dbReference type="SMART" id="SM00343">
    <property type="entry name" value="ZnF_C2HC"/>
    <property type="match status" value="1"/>
</dbReference>
<feature type="compositionally biased region" description="Basic and acidic residues" evidence="6">
    <location>
        <begin position="184"/>
        <end position="196"/>
    </location>
</feature>
<dbReference type="Pfam" id="PF25597">
    <property type="entry name" value="SH3_retrovirus"/>
    <property type="match status" value="1"/>
</dbReference>
<dbReference type="Gene3D" id="3.30.420.10">
    <property type="entry name" value="Ribonuclease H-like superfamily/Ribonuclease H"/>
    <property type="match status" value="1"/>
</dbReference>
<dbReference type="Pfam" id="PF00665">
    <property type="entry name" value="rve"/>
    <property type="match status" value="1"/>
</dbReference>
<comment type="caution">
    <text evidence="9">The sequence shown here is derived from an EMBL/GenBank/DDBJ whole genome shotgun (WGS) entry which is preliminary data.</text>
</comment>
<dbReference type="PANTHER" id="PTHR42648:SF28">
    <property type="entry name" value="TRANSPOSON-ENCODED PROTEIN WITH RIBONUCLEASE H-LIKE AND RETROVIRUS ZINC FINGER-LIKE DOMAINS"/>
    <property type="match status" value="1"/>
</dbReference>
<keyword evidence="5" id="KW-0862">Zinc</keyword>
<dbReference type="InterPro" id="IPR043502">
    <property type="entry name" value="DNA/RNA_pol_sf"/>
</dbReference>
<evidence type="ECO:0000256" key="4">
    <source>
        <dbReference type="ARBA" id="ARBA00022801"/>
    </source>
</evidence>
<protein>
    <recommendedName>
        <fullName evidence="11">Retrovirus-related Pol polyprotein from transposon TNT 1-94</fullName>
    </recommendedName>
</protein>
<dbReference type="CDD" id="cd09272">
    <property type="entry name" value="RNase_HI_RT_Ty1"/>
    <property type="match status" value="1"/>
</dbReference>
<reference evidence="9 10" key="1">
    <citation type="submission" date="2024-04" db="EMBL/GenBank/DDBJ databases">
        <title>The reference genome of an endangered Asteraceae, Deinandra increscens subsp. villosa, native to the Central Coast of California.</title>
        <authorList>
            <person name="Guilliams M."/>
            <person name="Hasenstab-Lehman K."/>
            <person name="Meyer R."/>
            <person name="Mcevoy S."/>
        </authorList>
    </citation>
    <scope>NUCLEOTIDE SEQUENCE [LARGE SCALE GENOMIC DNA]</scope>
    <source>
        <tissue evidence="9">Leaf</tissue>
    </source>
</reference>
<dbReference type="InterPro" id="IPR001878">
    <property type="entry name" value="Znf_CCHC"/>
</dbReference>
<evidence type="ECO:0000256" key="1">
    <source>
        <dbReference type="ARBA" id="ARBA00022670"/>
    </source>
</evidence>
<dbReference type="GO" id="GO:0004190">
    <property type="term" value="F:aspartic-type endopeptidase activity"/>
    <property type="evidence" value="ECO:0007669"/>
    <property type="project" value="UniProtKB-KW"/>
</dbReference>
<dbReference type="Gene3D" id="4.10.60.10">
    <property type="entry name" value="Zinc finger, CCHC-type"/>
    <property type="match status" value="1"/>
</dbReference>
<feature type="compositionally biased region" description="Polar residues" evidence="6">
    <location>
        <begin position="734"/>
        <end position="743"/>
    </location>
</feature>
<keyword evidence="4" id="KW-0378">Hydrolase</keyword>
<dbReference type="Pfam" id="PF07727">
    <property type="entry name" value="RVT_2"/>
    <property type="match status" value="1"/>
</dbReference>
<evidence type="ECO:0000256" key="2">
    <source>
        <dbReference type="ARBA" id="ARBA00022723"/>
    </source>
</evidence>
<accession>A0AAP0H149</accession>
<feature type="compositionally biased region" description="Low complexity" evidence="6">
    <location>
        <begin position="746"/>
        <end position="762"/>
    </location>
</feature>
<dbReference type="InterPro" id="IPR012337">
    <property type="entry name" value="RNaseH-like_sf"/>
</dbReference>
<dbReference type="Proteomes" id="UP001408789">
    <property type="component" value="Unassembled WGS sequence"/>
</dbReference>
<organism evidence="9 10">
    <name type="scientific">Deinandra increscens subsp. villosa</name>
    <dbReference type="NCBI Taxonomy" id="3103831"/>
    <lineage>
        <taxon>Eukaryota</taxon>
        <taxon>Viridiplantae</taxon>
        <taxon>Streptophyta</taxon>
        <taxon>Embryophyta</taxon>
        <taxon>Tracheophyta</taxon>
        <taxon>Spermatophyta</taxon>
        <taxon>Magnoliopsida</taxon>
        <taxon>eudicotyledons</taxon>
        <taxon>Gunneridae</taxon>
        <taxon>Pentapetalae</taxon>
        <taxon>asterids</taxon>
        <taxon>campanulids</taxon>
        <taxon>Asterales</taxon>
        <taxon>Asteraceae</taxon>
        <taxon>Asteroideae</taxon>
        <taxon>Heliantheae alliance</taxon>
        <taxon>Madieae</taxon>
        <taxon>Madiinae</taxon>
        <taxon>Deinandra</taxon>
    </lineage>
</organism>
<evidence type="ECO:0000256" key="3">
    <source>
        <dbReference type="ARBA" id="ARBA00022750"/>
    </source>
</evidence>
<dbReference type="PROSITE" id="PS50158">
    <property type="entry name" value="ZF_CCHC"/>
    <property type="match status" value="1"/>
</dbReference>
<evidence type="ECO:0000313" key="10">
    <source>
        <dbReference type="Proteomes" id="UP001408789"/>
    </source>
</evidence>
<dbReference type="Pfam" id="PF13976">
    <property type="entry name" value="gag_pre-integrs"/>
    <property type="match status" value="1"/>
</dbReference>
<keyword evidence="5" id="KW-0863">Zinc-finger</keyword>
<dbReference type="SUPFAM" id="SSF57756">
    <property type="entry name" value="Retrovirus zinc finger-like domains"/>
    <property type="match status" value="1"/>
</dbReference>
<dbReference type="InterPro" id="IPR013103">
    <property type="entry name" value="RVT_2"/>
</dbReference>
<dbReference type="Pfam" id="PF22936">
    <property type="entry name" value="Pol_BBD"/>
    <property type="match status" value="1"/>
</dbReference>
<name>A0AAP0H149_9ASTR</name>
<dbReference type="InterPro" id="IPR001584">
    <property type="entry name" value="Integrase_cat-core"/>
</dbReference>
<evidence type="ECO:0000259" key="8">
    <source>
        <dbReference type="PROSITE" id="PS50994"/>
    </source>
</evidence>
<gene>
    <name evidence="9" type="ORF">SSX86_012028</name>
</gene>
<dbReference type="GO" id="GO:0003676">
    <property type="term" value="F:nucleic acid binding"/>
    <property type="evidence" value="ECO:0007669"/>
    <property type="project" value="InterPro"/>
</dbReference>
<feature type="region of interest" description="Disordered" evidence="6">
    <location>
        <begin position="723"/>
        <end position="762"/>
    </location>
</feature>
<evidence type="ECO:0000313" key="9">
    <source>
        <dbReference type="EMBL" id="KAK9067917.1"/>
    </source>
</evidence>
<dbReference type="InterPro" id="IPR054722">
    <property type="entry name" value="PolX-like_BBD"/>
</dbReference>
<dbReference type="SUPFAM" id="SSF56672">
    <property type="entry name" value="DNA/RNA polymerases"/>
    <property type="match status" value="1"/>
</dbReference>
<dbReference type="PROSITE" id="PS50994">
    <property type="entry name" value="INTEGRASE"/>
    <property type="match status" value="1"/>
</dbReference>
<dbReference type="InterPro" id="IPR036875">
    <property type="entry name" value="Znf_CCHC_sf"/>
</dbReference>
<dbReference type="GO" id="GO:0015074">
    <property type="term" value="P:DNA integration"/>
    <property type="evidence" value="ECO:0007669"/>
    <property type="project" value="InterPro"/>
</dbReference>
<dbReference type="InterPro" id="IPR057670">
    <property type="entry name" value="SH3_retrovirus"/>
</dbReference>
<keyword evidence="2" id="KW-0479">Metal-binding</keyword>
<evidence type="ECO:0008006" key="11">
    <source>
        <dbReference type="Google" id="ProtNLM"/>
    </source>
</evidence>